<sequence length="453" mass="50041">MKKQILFLFTILTLISCEKNVIGDFGTTLSPTSDGITPEAIAKKGVAFTNKTKAWSHKTSDLKAHWMYSWGNVLADEIPENVEFVPMFWGKGSVTDDNINRIKQLVADGKVKYVLGFNEPDNATQANMTVDEAIALWPRLEEIGVPLGSPAATGFNNAWMTEFMQKASDAGLRIDFLTVHSYGGANVLGFINNLKTAHELYNLPIWVTEFAVADWNASTPESNKYSESQVISFMQDATTAMNTIDWIERYAWFDGGNAALATSSLFDNDANITTLGQVYAAINPNENIGPGVDTEYTPPFDADELIQNGHFEGGTYTKTYNWGTAPMPNGWDGYESGIVDTDVTTTYTGNYCARLKSGSSALTTVVPVEAGKTYVYKLYSKWAQEGVNMRIVFKDNVANVKIGQSEFLPISTEWTESTGEITIPDGVTEVLISLWNGSQTHFYFDDISFKLKK</sequence>
<dbReference type="SUPFAM" id="SSF51445">
    <property type="entry name" value="(Trans)glycosidases"/>
    <property type="match status" value="1"/>
</dbReference>
<feature type="domain" description="Asl1-like glycosyl hydrolase catalytic" evidence="3">
    <location>
        <begin position="45"/>
        <end position="279"/>
    </location>
</feature>
<dbReference type="SUPFAM" id="SSF49785">
    <property type="entry name" value="Galactose-binding domain-like"/>
    <property type="match status" value="1"/>
</dbReference>
<accession>A0A8J3FDP4</accession>
<dbReference type="Pfam" id="PF11790">
    <property type="entry name" value="Glyco_hydro_cc"/>
    <property type="match status" value="1"/>
</dbReference>
<gene>
    <name evidence="4" type="ORF">GCM10007962_03080</name>
</gene>
<dbReference type="PANTHER" id="PTHR34154">
    <property type="entry name" value="ALKALI-SENSITIVE LINKAGE PROTEIN 1"/>
    <property type="match status" value="1"/>
</dbReference>
<evidence type="ECO:0000259" key="2">
    <source>
        <dbReference type="Pfam" id="PF02018"/>
    </source>
</evidence>
<reference evidence="4" key="2">
    <citation type="submission" date="2020-09" db="EMBL/GenBank/DDBJ databases">
        <authorList>
            <person name="Sun Q."/>
            <person name="Ohkuma M."/>
        </authorList>
    </citation>
    <scope>NUCLEOTIDE SEQUENCE</scope>
    <source>
        <strain evidence="4">JCM 12862</strain>
    </source>
</reference>
<evidence type="ECO:0000259" key="3">
    <source>
        <dbReference type="Pfam" id="PF11790"/>
    </source>
</evidence>
<organism evidence="4 5">
    <name type="scientific">Yeosuana aromativorans</name>
    <dbReference type="NCBI Taxonomy" id="288019"/>
    <lineage>
        <taxon>Bacteria</taxon>
        <taxon>Pseudomonadati</taxon>
        <taxon>Bacteroidota</taxon>
        <taxon>Flavobacteriia</taxon>
        <taxon>Flavobacteriales</taxon>
        <taxon>Flavobacteriaceae</taxon>
        <taxon>Yeosuana</taxon>
    </lineage>
</organism>
<dbReference type="RefSeq" id="WP_188649510.1">
    <property type="nucleotide sequence ID" value="NZ_BMNR01000001.1"/>
</dbReference>
<dbReference type="Proteomes" id="UP000612329">
    <property type="component" value="Unassembled WGS sequence"/>
</dbReference>
<dbReference type="InterPro" id="IPR024655">
    <property type="entry name" value="Asl1_glyco_hydro_catalytic"/>
</dbReference>
<dbReference type="Gene3D" id="2.60.120.260">
    <property type="entry name" value="Galactose-binding domain-like"/>
    <property type="match status" value="1"/>
</dbReference>
<keyword evidence="5" id="KW-1185">Reference proteome</keyword>
<evidence type="ECO:0008006" key="6">
    <source>
        <dbReference type="Google" id="ProtNLM"/>
    </source>
</evidence>
<dbReference type="GO" id="GO:0071966">
    <property type="term" value="P:fungal-type cell wall polysaccharide metabolic process"/>
    <property type="evidence" value="ECO:0007669"/>
    <property type="project" value="TreeGrafter"/>
</dbReference>
<dbReference type="EMBL" id="BMNR01000001">
    <property type="protein sequence ID" value="GGK12162.1"/>
    <property type="molecule type" value="Genomic_DNA"/>
</dbReference>
<proteinExistence type="predicted"/>
<dbReference type="Gene3D" id="3.20.20.80">
    <property type="entry name" value="Glycosidases"/>
    <property type="match status" value="1"/>
</dbReference>
<dbReference type="InterPro" id="IPR008979">
    <property type="entry name" value="Galactose-bd-like_sf"/>
</dbReference>
<comment type="caution">
    <text evidence="4">The sequence shown here is derived from an EMBL/GenBank/DDBJ whole genome shotgun (WGS) entry which is preliminary data.</text>
</comment>
<dbReference type="Pfam" id="PF02018">
    <property type="entry name" value="CBM_4_9"/>
    <property type="match status" value="1"/>
</dbReference>
<name>A0A8J3FDP4_9FLAO</name>
<dbReference type="InterPro" id="IPR003305">
    <property type="entry name" value="CenC_carb-bd"/>
</dbReference>
<evidence type="ECO:0000313" key="4">
    <source>
        <dbReference type="EMBL" id="GGK12162.1"/>
    </source>
</evidence>
<feature type="domain" description="CBM-cenC" evidence="2">
    <location>
        <begin position="304"/>
        <end position="435"/>
    </location>
</feature>
<dbReference type="AlphaFoldDB" id="A0A8J3FDP4"/>
<evidence type="ECO:0000313" key="5">
    <source>
        <dbReference type="Proteomes" id="UP000612329"/>
    </source>
</evidence>
<dbReference type="InterPro" id="IPR053183">
    <property type="entry name" value="ASL1"/>
</dbReference>
<reference evidence="4" key="1">
    <citation type="journal article" date="2014" name="Int. J. Syst. Evol. Microbiol.">
        <title>Complete genome sequence of Corynebacterium casei LMG S-19264T (=DSM 44701T), isolated from a smear-ripened cheese.</title>
        <authorList>
            <consortium name="US DOE Joint Genome Institute (JGI-PGF)"/>
            <person name="Walter F."/>
            <person name="Albersmeier A."/>
            <person name="Kalinowski J."/>
            <person name="Ruckert C."/>
        </authorList>
    </citation>
    <scope>NUCLEOTIDE SEQUENCE</scope>
    <source>
        <strain evidence="4">JCM 12862</strain>
    </source>
</reference>
<dbReference type="InterPro" id="IPR017853">
    <property type="entry name" value="GH"/>
</dbReference>
<dbReference type="PANTHER" id="PTHR34154:SF3">
    <property type="entry name" value="ALKALI-SENSITIVE LINKAGE PROTEIN 1"/>
    <property type="match status" value="1"/>
</dbReference>
<dbReference type="PROSITE" id="PS51257">
    <property type="entry name" value="PROKAR_LIPOPROTEIN"/>
    <property type="match status" value="1"/>
</dbReference>
<protein>
    <recommendedName>
        <fullName evidence="6">Asl1-like glycosyl hydrolase catalytic domain-containing protein</fullName>
    </recommendedName>
</protein>
<keyword evidence="1" id="KW-0378">Hydrolase</keyword>
<evidence type="ECO:0000256" key="1">
    <source>
        <dbReference type="ARBA" id="ARBA00022801"/>
    </source>
</evidence>
<dbReference type="GO" id="GO:0016798">
    <property type="term" value="F:hydrolase activity, acting on glycosyl bonds"/>
    <property type="evidence" value="ECO:0007669"/>
    <property type="project" value="InterPro"/>
</dbReference>